<organism evidence="2">
    <name type="scientific">marine sediment metagenome</name>
    <dbReference type="NCBI Taxonomy" id="412755"/>
    <lineage>
        <taxon>unclassified sequences</taxon>
        <taxon>metagenomes</taxon>
        <taxon>ecological metagenomes</taxon>
    </lineage>
</organism>
<name>A0A0F8XQ05_9ZZZZ</name>
<evidence type="ECO:0000313" key="2">
    <source>
        <dbReference type="EMBL" id="KKK63265.1"/>
    </source>
</evidence>
<protein>
    <submittedName>
        <fullName evidence="2">Uncharacterized protein</fullName>
    </submittedName>
</protein>
<proteinExistence type="predicted"/>
<sequence>MKLEKGSIFTAQIGSELICYRVKQFNGPGWLDHGQVTLSIVWKKLLETPCDKCKGAGVIMPKIPPEDTESDDPEPQAGEGETG</sequence>
<dbReference type="EMBL" id="LAZR01061596">
    <property type="protein sequence ID" value="KKK63265.1"/>
    <property type="molecule type" value="Genomic_DNA"/>
</dbReference>
<dbReference type="AlphaFoldDB" id="A0A0F8XQ05"/>
<gene>
    <name evidence="2" type="ORF">LCGC14_2996020</name>
</gene>
<evidence type="ECO:0000256" key="1">
    <source>
        <dbReference type="SAM" id="MobiDB-lite"/>
    </source>
</evidence>
<comment type="caution">
    <text evidence="2">The sequence shown here is derived from an EMBL/GenBank/DDBJ whole genome shotgun (WGS) entry which is preliminary data.</text>
</comment>
<reference evidence="2" key="1">
    <citation type="journal article" date="2015" name="Nature">
        <title>Complex archaea that bridge the gap between prokaryotes and eukaryotes.</title>
        <authorList>
            <person name="Spang A."/>
            <person name="Saw J.H."/>
            <person name="Jorgensen S.L."/>
            <person name="Zaremba-Niedzwiedzka K."/>
            <person name="Martijn J."/>
            <person name="Lind A.E."/>
            <person name="van Eijk R."/>
            <person name="Schleper C."/>
            <person name="Guy L."/>
            <person name="Ettema T.J."/>
        </authorList>
    </citation>
    <scope>NUCLEOTIDE SEQUENCE</scope>
</reference>
<feature type="region of interest" description="Disordered" evidence="1">
    <location>
        <begin position="57"/>
        <end position="83"/>
    </location>
</feature>
<accession>A0A0F8XQ05</accession>